<proteinExistence type="predicted"/>
<gene>
    <name evidence="1" type="ORF">Vretifemale_10017</name>
    <name evidence="2" type="ORF">Vretimale_9156</name>
</gene>
<dbReference type="EMBL" id="BNCQ01000016">
    <property type="protein sequence ID" value="GIM04638.1"/>
    <property type="molecule type" value="Genomic_DNA"/>
</dbReference>
<organism evidence="1 3">
    <name type="scientific">Volvox reticuliferus</name>
    <dbReference type="NCBI Taxonomy" id="1737510"/>
    <lineage>
        <taxon>Eukaryota</taxon>
        <taxon>Viridiplantae</taxon>
        <taxon>Chlorophyta</taxon>
        <taxon>core chlorophytes</taxon>
        <taxon>Chlorophyceae</taxon>
        <taxon>CS clade</taxon>
        <taxon>Chlamydomonadales</taxon>
        <taxon>Volvocaceae</taxon>
        <taxon>Volvox</taxon>
    </lineage>
</organism>
<protein>
    <submittedName>
        <fullName evidence="1">Uncharacterized protein</fullName>
    </submittedName>
</protein>
<dbReference type="Proteomes" id="UP000722791">
    <property type="component" value="Unassembled WGS sequence"/>
</dbReference>
<reference evidence="1" key="1">
    <citation type="journal article" date="2021" name="Proc. Natl. Acad. Sci. U.S.A.">
        <title>Three genomes in the algal genus Volvox reveal the fate of a haploid sex-determining region after a transition to homothallism.</title>
        <authorList>
            <person name="Yamamoto K."/>
            <person name="Hamaji T."/>
            <person name="Kawai-Toyooka H."/>
            <person name="Matsuzaki R."/>
            <person name="Takahashi F."/>
            <person name="Nishimura Y."/>
            <person name="Kawachi M."/>
            <person name="Noguchi H."/>
            <person name="Minakuchi Y."/>
            <person name="Umen J.G."/>
            <person name="Toyoda A."/>
            <person name="Nozaki H."/>
        </authorList>
    </citation>
    <scope>NUCLEOTIDE SEQUENCE</scope>
    <source>
        <strain evidence="2">NIES-3785</strain>
        <strain evidence="1">NIES-3786</strain>
    </source>
</reference>
<accession>A0A8J4CFE5</accession>
<evidence type="ECO:0000313" key="3">
    <source>
        <dbReference type="Proteomes" id="UP000747110"/>
    </source>
</evidence>
<evidence type="ECO:0000313" key="2">
    <source>
        <dbReference type="EMBL" id="GIM04638.1"/>
    </source>
</evidence>
<name>A0A8J4CFE5_9CHLO</name>
<keyword evidence="3" id="KW-1185">Reference proteome</keyword>
<dbReference type="AlphaFoldDB" id="A0A8J4CFE5"/>
<dbReference type="Proteomes" id="UP000747110">
    <property type="component" value="Unassembled WGS sequence"/>
</dbReference>
<sequence>MWRMRVRAKAVERAMEKRLQGLEASLGEETQQVVDEVEMLIQQGREEANDVSGGDSSTSRSWRAEYVRCRLVLQKLESIDEVDAEGDILPLCVGPPGRNPDRKAAVSP</sequence>
<evidence type="ECO:0000313" key="1">
    <source>
        <dbReference type="EMBL" id="GIL80709.1"/>
    </source>
</evidence>
<dbReference type="EMBL" id="BNCP01000019">
    <property type="protein sequence ID" value="GIL80709.1"/>
    <property type="molecule type" value="Genomic_DNA"/>
</dbReference>
<comment type="caution">
    <text evidence="1">The sequence shown here is derived from an EMBL/GenBank/DDBJ whole genome shotgun (WGS) entry which is preliminary data.</text>
</comment>